<evidence type="ECO:0000313" key="1">
    <source>
        <dbReference type="EMBL" id="KAK1944787.1"/>
    </source>
</evidence>
<dbReference type="Proteomes" id="UP001259832">
    <property type="component" value="Unassembled WGS sequence"/>
</dbReference>
<dbReference type="AlphaFoldDB" id="A0AAD9GUB8"/>
<accession>A0AAD9GUB8</accession>
<gene>
    <name evidence="1" type="ORF">P3T76_003320</name>
</gene>
<sequence length="90" mass="9956">MLVATFVASIGFTHADNVPILDNGSRRLREIQEDRDFNSVVTKVMANMKNEKLMTDSGKLAEGVKAAAQLSQIGQNLVKSREDKSCFPSW</sequence>
<keyword evidence="2" id="KW-1185">Reference proteome</keyword>
<protein>
    <submittedName>
        <fullName evidence="1">Uncharacterized protein</fullName>
    </submittedName>
</protein>
<name>A0AAD9GUB8_9STRA</name>
<evidence type="ECO:0000313" key="2">
    <source>
        <dbReference type="Proteomes" id="UP001259832"/>
    </source>
</evidence>
<organism evidence="1 2">
    <name type="scientific">Phytophthora citrophthora</name>
    <dbReference type="NCBI Taxonomy" id="4793"/>
    <lineage>
        <taxon>Eukaryota</taxon>
        <taxon>Sar</taxon>
        <taxon>Stramenopiles</taxon>
        <taxon>Oomycota</taxon>
        <taxon>Peronosporomycetes</taxon>
        <taxon>Peronosporales</taxon>
        <taxon>Peronosporaceae</taxon>
        <taxon>Phytophthora</taxon>
    </lineage>
</organism>
<reference evidence="1" key="1">
    <citation type="submission" date="2023-08" db="EMBL/GenBank/DDBJ databases">
        <title>Reference Genome Resource for the Citrus Pathogen Phytophthora citrophthora.</title>
        <authorList>
            <person name="Moller H."/>
            <person name="Coetzee B."/>
            <person name="Rose L.J."/>
            <person name="Van Niekerk J.M."/>
        </authorList>
    </citation>
    <scope>NUCLEOTIDE SEQUENCE</scope>
    <source>
        <strain evidence="1">STE-U-9442</strain>
    </source>
</reference>
<comment type="caution">
    <text evidence="1">The sequence shown here is derived from an EMBL/GenBank/DDBJ whole genome shotgun (WGS) entry which is preliminary data.</text>
</comment>
<dbReference type="EMBL" id="JASMQC010000005">
    <property type="protein sequence ID" value="KAK1944787.1"/>
    <property type="molecule type" value="Genomic_DNA"/>
</dbReference>
<proteinExistence type="predicted"/>